<evidence type="ECO:0000313" key="3">
    <source>
        <dbReference type="EMBL" id="MBK1856379.1"/>
    </source>
</evidence>
<keyword evidence="2" id="KW-0732">Signal</keyword>
<dbReference type="PANTHER" id="PTHR35841">
    <property type="entry name" value="PHOSPHONATES-BINDING PERIPLASMIC PROTEIN"/>
    <property type="match status" value="1"/>
</dbReference>
<name>A0AAE2VEY6_9BACT</name>
<dbReference type="InterPro" id="IPR005770">
    <property type="entry name" value="PhnD"/>
</dbReference>
<sequence>MKRERILKGAGLASLIIGAVAFSSCGKTENSDSSADESAKVLRFSAIPDQDTTAQSERYGPAAKWLAEQLDIEVEFVPSSDYDASVTKFENGDIQLAWFGGVSGVKARNAVEGSRALVSGAKDLKFKSYFVAHPSTGLTKSDEFPTAMKGKTFTFGSAGSTSGCIMPAHFIVKNTDTGPLDFFSKVGFSGAHDKTALQVQAGTFEVGAMNFSTYERMVKEGTIAPEKCPVIWETPTYADYNFTASGELDKTFGEGFTDKLQELLVNCKDPAVLKAFDRDGFVQVDNATFQGIADVMKSVKLK</sequence>
<dbReference type="SUPFAM" id="SSF53850">
    <property type="entry name" value="Periplasmic binding protein-like II"/>
    <property type="match status" value="1"/>
</dbReference>
<dbReference type="EMBL" id="JAENIG010000013">
    <property type="protein sequence ID" value="MBK1856379.1"/>
    <property type="molecule type" value="Genomic_DNA"/>
</dbReference>
<dbReference type="AlphaFoldDB" id="A0AAE2VEY6"/>
<dbReference type="GO" id="GO:0043190">
    <property type="term" value="C:ATP-binding cassette (ABC) transporter complex"/>
    <property type="evidence" value="ECO:0007669"/>
    <property type="project" value="InterPro"/>
</dbReference>
<gene>
    <name evidence="3" type="ORF">JIN83_15505</name>
</gene>
<dbReference type="Proteomes" id="UP000634206">
    <property type="component" value="Unassembled WGS sequence"/>
</dbReference>
<keyword evidence="4" id="KW-1185">Reference proteome</keyword>
<accession>A0AAE2VEY6</accession>
<evidence type="ECO:0000313" key="4">
    <source>
        <dbReference type="Proteomes" id="UP000634206"/>
    </source>
</evidence>
<protein>
    <submittedName>
        <fullName evidence="3">Selenate ABC transporter substrate-binding protein</fullName>
    </submittedName>
</protein>
<comment type="similarity">
    <text evidence="1">Belongs to the phosphate/phosphite/phosphonate binding protein family.</text>
</comment>
<dbReference type="RefSeq" id="WP_309491002.1">
    <property type="nucleotide sequence ID" value="NZ_JAENIG010000013.1"/>
</dbReference>
<reference evidence="3" key="1">
    <citation type="submission" date="2021-01" db="EMBL/GenBank/DDBJ databases">
        <title>Modified the classification status of verrucomicrobia.</title>
        <authorList>
            <person name="Feng X."/>
        </authorList>
    </citation>
    <scope>NUCLEOTIDE SEQUENCE</scope>
    <source>
        <strain evidence="3">5K15</strain>
    </source>
</reference>
<dbReference type="PANTHER" id="PTHR35841:SF1">
    <property type="entry name" value="PHOSPHONATES-BINDING PERIPLASMIC PROTEIN"/>
    <property type="match status" value="1"/>
</dbReference>
<comment type="caution">
    <text evidence="3">The sequence shown here is derived from an EMBL/GenBank/DDBJ whole genome shotgun (WGS) entry which is preliminary data.</text>
</comment>
<dbReference type="NCBIfam" id="TIGR01098">
    <property type="entry name" value="3A0109s03R"/>
    <property type="match status" value="1"/>
</dbReference>
<dbReference type="Gene3D" id="3.40.190.10">
    <property type="entry name" value="Periplasmic binding protein-like II"/>
    <property type="match status" value="2"/>
</dbReference>
<dbReference type="PROSITE" id="PS51257">
    <property type="entry name" value="PROKAR_LIPOPROTEIN"/>
    <property type="match status" value="1"/>
</dbReference>
<dbReference type="NCBIfam" id="TIGR04553">
    <property type="entry name" value="ABC_peri_selen"/>
    <property type="match status" value="1"/>
</dbReference>
<evidence type="ECO:0000256" key="1">
    <source>
        <dbReference type="ARBA" id="ARBA00007162"/>
    </source>
</evidence>
<dbReference type="GO" id="GO:0055085">
    <property type="term" value="P:transmembrane transport"/>
    <property type="evidence" value="ECO:0007669"/>
    <property type="project" value="InterPro"/>
</dbReference>
<dbReference type="Pfam" id="PF12974">
    <property type="entry name" value="Phosphonate-bd"/>
    <property type="match status" value="1"/>
</dbReference>
<organism evidence="3 4">
    <name type="scientific">Oceaniferula flava</name>
    <dbReference type="NCBI Taxonomy" id="2800421"/>
    <lineage>
        <taxon>Bacteria</taxon>
        <taxon>Pseudomonadati</taxon>
        <taxon>Verrucomicrobiota</taxon>
        <taxon>Verrucomicrobiia</taxon>
        <taxon>Verrucomicrobiales</taxon>
        <taxon>Verrucomicrobiaceae</taxon>
        <taxon>Oceaniferula</taxon>
    </lineage>
</organism>
<dbReference type="InterPro" id="IPR030836">
    <property type="entry name" value="ABC_peri_PhnD-like"/>
</dbReference>
<proteinExistence type="inferred from homology"/>
<evidence type="ECO:0000256" key="2">
    <source>
        <dbReference type="ARBA" id="ARBA00022729"/>
    </source>
</evidence>